<protein>
    <submittedName>
        <fullName evidence="3">UDP-N-acetylglucosamine diphosphorylase/glucosamine-1-phosphate N-acetyltransferase</fullName>
    </submittedName>
</protein>
<dbReference type="InterPro" id="IPR011004">
    <property type="entry name" value="Trimer_LpxA-like_sf"/>
</dbReference>
<dbReference type="NCBIfam" id="TIGR03991">
    <property type="entry name" value="alt_bact_glmU"/>
    <property type="match status" value="1"/>
</dbReference>
<evidence type="ECO:0000256" key="2">
    <source>
        <dbReference type="ARBA" id="ARBA00023315"/>
    </source>
</evidence>
<dbReference type="STRING" id="413434.SAMN04488132_106168"/>
<organism evidence="3 4">
    <name type="scientific">Sediminibacterium ginsengisoli</name>
    <dbReference type="NCBI Taxonomy" id="413434"/>
    <lineage>
        <taxon>Bacteria</taxon>
        <taxon>Pseudomonadati</taxon>
        <taxon>Bacteroidota</taxon>
        <taxon>Chitinophagia</taxon>
        <taxon>Chitinophagales</taxon>
        <taxon>Chitinophagaceae</taxon>
        <taxon>Sediminibacterium</taxon>
    </lineage>
</organism>
<dbReference type="Proteomes" id="UP000190888">
    <property type="component" value="Unassembled WGS sequence"/>
</dbReference>
<dbReference type="Pfam" id="PF13562">
    <property type="entry name" value="NTP_transf_4"/>
    <property type="match status" value="1"/>
</dbReference>
<dbReference type="PANTHER" id="PTHR43584">
    <property type="entry name" value="NUCLEOTIDYL TRANSFERASE"/>
    <property type="match status" value="1"/>
</dbReference>
<dbReference type="GO" id="GO:0016779">
    <property type="term" value="F:nucleotidyltransferase activity"/>
    <property type="evidence" value="ECO:0007669"/>
    <property type="project" value="UniProtKB-ARBA"/>
</dbReference>
<dbReference type="Gene3D" id="2.160.10.10">
    <property type="entry name" value="Hexapeptide repeat proteins"/>
    <property type="match status" value="1"/>
</dbReference>
<dbReference type="PANTHER" id="PTHR43584:SF8">
    <property type="entry name" value="N-ACETYLMURAMATE ALPHA-1-PHOSPHATE URIDYLYLTRANSFERASE"/>
    <property type="match status" value="1"/>
</dbReference>
<sequence length="391" mass="42850">MALILFCNASRERLYPFTQTRATGSLRMGIFTVAERWAHICREEVFLHTTGLLQPLYPLPETQNPQLWIDATIIPDAELLDAIAGLTEGECLADKHGFIAGRAVIPFGDFDGASPLQFFQTVKDFRETDRIRYPWELAQWNDRLLRYDFALITANRQSRQLSSSNRLIAPENIFVEDGAEVECCNINASAGPVYIGRNAVIMEGSSIRGPFAMCDHSVLKLNSRVYGATTLGPYCMGGGEIKNSILMGYSNKAHDGYLGDAVIGEWCNLGAGTTCSNVKNTGGIVQVWDRYSGAYVAAGPKAGMIMGDYSRTAINTAINTGSVIGVCCHVAGPGLQPKVIADFSWAGSHERYDIEKALRDIANWKNMKQQQLGATEASVLKQLYGTPEQQS</sequence>
<name>A0A1T4PQJ4_9BACT</name>
<keyword evidence="1 3" id="KW-0808">Transferase</keyword>
<keyword evidence="2" id="KW-0012">Acyltransferase</keyword>
<gene>
    <name evidence="3" type="ORF">SAMN04488132_106168</name>
</gene>
<proteinExistence type="predicted"/>
<dbReference type="OrthoDB" id="9784832at2"/>
<dbReference type="GO" id="GO:0016746">
    <property type="term" value="F:acyltransferase activity"/>
    <property type="evidence" value="ECO:0007669"/>
    <property type="project" value="UniProtKB-KW"/>
</dbReference>
<dbReference type="InterPro" id="IPR050065">
    <property type="entry name" value="GlmU-like"/>
</dbReference>
<evidence type="ECO:0000313" key="3">
    <source>
        <dbReference type="EMBL" id="SJZ93830.1"/>
    </source>
</evidence>
<accession>A0A1T4PQJ4</accession>
<evidence type="ECO:0000256" key="1">
    <source>
        <dbReference type="ARBA" id="ARBA00022679"/>
    </source>
</evidence>
<dbReference type="InterPro" id="IPR023917">
    <property type="entry name" value="Bifunctiontional_GlmU_bac-type"/>
</dbReference>
<dbReference type="EMBL" id="FUWH01000006">
    <property type="protein sequence ID" value="SJZ93830.1"/>
    <property type="molecule type" value="Genomic_DNA"/>
</dbReference>
<reference evidence="3 4" key="1">
    <citation type="submission" date="2017-02" db="EMBL/GenBank/DDBJ databases">
        <authorList>
            <person name="Peterson S.W."/>
        </authorList>
    </citation>
    <scope>NUCLEOTIDE SEQUENCE [LARGE SCALE GENOMIC DNA]</scope>
    <source>
        <strain evidence="3 4">DSM 22335</strain>
    </source>
</reference>
<dbReference type="AlphaFoldDB" id="A0A1T4PQJ4"/>
<keyword evidence="4" id="KW-1185">Reference proteome</keyword>
<dbReference type="RefSeq" id="WP_078831741.1">
    <property type="nucleotide sequence ID" value="NZ_FUWH01000006.1"/>
</dbReference>
<evidence type="ECO:0000313" key="4">
    <source>
        <dbReference type="Proteomes" id="UP000190888"/>
    </source>
</evidence>
<dbReference type="SUPFAM" id="SSF51161">
    <property type="entry name" value="Trimeric LpxA-like enzymes"/>
    <property type="match status" value="1"/>
</dbReference>